<dbReference type="InterPro" id="IPR002902">
    <property type="entry name" value="GNK2"/>
</dbReference>
<dbReference type="PANTHER" id="PTHR32411:SF43">
    <property type="entry name" value="CYSTEINE-RICH REPEAT SECRETORY PROTEIN 38"/>
    <property type="match status" value="1"/>
</dbReference>
<accession>A0A8T2BCL2</accession>
<feature type="chain" id="PRO_5035910846" evidence="3">
    <location>
        <begin position="27"/>
        <end position="1727"/>
    </location>
</feature>
<feature type="domain" description="Gnk2-homologous" evidence="4">
    <location>
        <begin position="1617"/>
        <end position="1723"/>
    </location>
</feature>
<organism evidence="5 6">
    <name type="scientific">Arabidopsis suecica</name>
    <name type="common">Swedish thale-cress</name>
    <name type="synonym">Cardaminopsis suecica</name>
    <dbReference type="NCBI Taxonomy" id="45249"/>
    <lineage>
        <taxon>Eukaryota</taxon>
        <taxon>Viridiplantae</taxon>
        <taxon>Streptophyta</taxon>
        <taxon>Embryophyta</taxon>
        <taxon>Tracheophyta</taxon>
        <taxon>Spermatophyta</taxon>
        <taxon>Magnoliopsida</taxon>
        <taxon>eudicotyledons</taxon>
        <taxon>Gunneridae</taxon>
        <taxon>Pentapetalae</taxon>
        <taxon>rosids</taxon>
        <taxon>malvids</taxon>
        <taxon>Brassicales</taxon>
        <taxon>Brassicaceae</taxon>
        <taxon>Camelineae</taxon>
        <taxon>Arabidopsis</taxon>
    </lineage>
</organism>
<feature type="signal peptide" evidence="3">
    <location>
        <begin position="1"/>
        <end position="26"/>
    </location>
</feature>
<dbReference type="Pfam" id="PF01657">
    <property type="entry name" value="Stress-antifung"/>
    <property type="match status" value="12"/>
</dbReference>
<protein>
    <submittedName>
        <fullName evidence="5">Gnk2-homologous domain</fullName>
    </submittedName>
</protein>
<sequence length="1727" mass="192609">MSSVFGSVPILAMVAIQLLLIRSVSSLNLTNAYLHHKCIKTEGKYKQGSDFEKNLNLVLSTITSIGNFRDGFRYTEEGEDPNNVFVMFQCRGDSYWSKCPPCISTAVSGISPVGSFNKIDYENDFYVSNPNNMSDRELFNKETSALLEKLAYKASDRNNLDGKQLVLYAAGEKRIGTNKVYAMVQCTKNLIFTKCFECLEGILRKFPECCDGKRGGRVLAQNFRSGSMHMTSGLKPNAVTILYQCRGDSYKSKCRSCYAAGISGLRRRCPRNKGGIIWFDQCFVEITSISAVDFNVSKINYENNFSLHNPNKVSGDIKSFNKEIMALLEELTLKANSKDNMDDGKMALYASGEKRVGTKKLRRRCPRNKGGIIWFDQCFVEITSIAVMEVNYDNNFYMHNPNKVTGDAKSFNKETMAFLEQLTLEANRKDNMEDGMMALYAAKEKRIGTKKLYAMVQCTRDVFMFKTLCKECLERIISEFPKCCDGKQGGRVLDIHLMARLQILSTLYSNAVAIPTGLNVVLAIPPPLPGTINSPPTKMDYENTFPMHNPSNINGDTESFNQKTKDFLYELVLKADKPKADGTGLLYYAAGEKRLGKNTLYAMVQCTLDIFHCDVASLNLTNAYLHHKCRVSQGKYQSGSEYEKSLNSLTHDLSTNKFPTGFIHISNGEPPNYVTIIFQCRGDSYGPKCRSCFATAVAGMVSHTCLIVGIPNPSQSYSNVAVTLTGLSATPALPPPLPGRMNYENIFSMHNPNNVRGNANSFNKKTTDFLYKLIGKADRIDVDGINFLYYAAGEMRLGKQTLYAMVQCAKDILSCKDCLEWSIRELSKCCDGKQGARVVGTICNLSVSSLNLTNGYLHHKCRVNQGKYKPGSKYEKDLDSLTRFVAADKFKDGFVHSSNSVGPNSTTIIFQCRGDSYESNCRTCYDTAVVGFRKRCPRNKGGIIWYDQCFLDVSMINDPVPRKINKKDTFAMHNPNNVRGDTKLFSKKTNDFLQQLVVKADKPDVDGIGLLYYAAGEMRIGREKLYAMVQCAKDLVDCKSCLEWSIRELSKCCDGKRGARFLGTSCNLSEGKYKHGDKYENNLNVLNRNVLSYDLMSGFLHVSHGDGPDSVTFILQCRGDSFGSNCRTCYTTAIDGATRDFLYELVRKASYPTVVEHQSTYYAAGEKKLGKKKLYAMLQCASDILQCKVCLEWCIRELPKCCDGKQGGRILGSVSSLNLTNDYLNHKCLVSEGNYKPGDEYEVNLNFLTKSVPTYDFPDGFLRISRGDVPNFVTVMLQCRGDSYESKCRSCYATALAGLRRRCGRHKGGIIWYDQCLLIISSIIDDKPRKIDFRNTFSMHNPNNVNEDIRSFNKKTRDFLNELEQKAIKPDGVNLHPVSSPSYYSAAATPTTPSASPAMPPPFPGNAFSMHNPNNVIDNTELFNKKTRDFLYELMLEATTPNRTSMLYAAGEKKLGTKKLYAMVQCAQDILRCKGCLEWSINELSKCCHGKQGARVLGTECTLSQNNAFLFHKCSDIEGSFTSKSPYESNLNNLFPQLSYKVPSTGFATSSVGITPDNVNGLALCRGDASSSDCSSCLATAIPEIRQRCPSNKAGIIWYDNCLVKYSSTNFFGKIDFENRFYLYNVNNVSDPSTFNTQTKALLTKLTKKATTGDNQKLFATGEKNIGKKKLYGLVQCTRDLKSEACKACLNGSIGELPNCCDGKEGGRVVGGSCNFRYEIYPFANTA</sequence>
<feature type="domain" description="Gnk2-homologous" evidence="4">
    <location>
        <begin position="624"/>
        <end position="729"/>
    </location>
</feature>
<dbReference type="CDD" id="cd23509">
    <property type="entry name" value="Gnk2-like"/>
    <property type="match status" value="13"/>
</dbReference>
<feature type="domain" description="Gnk2-homologous" evidence="4">
    <location>
        <begin position="1223"/>
        <end position="1325"/>
    </location>
</feature>
<dbReference type="OrthoDB" id="696781at2759"/>
<feature type="domain" description="Gnk2-homologous" evidence="4">
    <location>
        <begin position="743"/>
        <end position="852"/>
    </location>
</feature>
<dbReference type="PROSITE" id="PS51473">
    <property type="entry name" value="GNK2"/>
    <property type="match status" value="9"/>
</dbReference>
<dbReference type="Proteomes" id="UP000694251">
    <property type="component" value="Chromosome 8"/>
</dbReference>
<evidence type="ECO:0000313" key="6">
    <source>
        <dbReference type="Proteomes" id="UP000694251"/>
    </source>
</evidence>
<feature type="domain" description="Gnk2-homologous" evidence="4">
    <location>
        <begin position="121"/>
        <end position="232"/>
    </location>
</feature>
<evidence type="ECO:0000256" key="2">
    <source>
        <dbReference type="ARBA" id="ARBA00022737"/>
    </source>
</evidence>
<dbReference type="FunFam" id="3.30.430.20:FF:000002">
    <property type="entry name" value="Cysteine-rich receptor-like protein kinase 10"/>
    <property type="match status" value="1"/>
</dbReference>
<dbReference type="EMBL" id="JAEFBJ010000008">
    <property type="protein sequence ID" value="KAG7582894.1"/>
    <property type="molecule type" value="Genomic_DNA"/>
</dbReference>
<evidence type="ECO:0000256" key="3">
    <source>
        <dbReference type="SAM" id="SignalP"/>
    </source>
</evidence>
<feature type="domain" description="Gnk2-homologous" evidence="4">
    <location>
        <begin position="392"/>
        <end position="506"/>
    </location>
</feature>
<feature type="domain" description="Gnk2-homologous" evidence="4">
    <location>
        <begin position="856"/>
        <end position="958"/>
    </location>
</feature>
<dbReference type="InterPro" id="IPR050581">
    <property type="entry name" value="CRR_secretory_protein"/>
</dbReference>
<keyword evidence="1 3" id="KW-0732">Signal</keyword>
<evidence type="ECO:0000256" key="1">
    <source>
        <dbReference type="ARBA" id="ARBA00022729"/>
    </source>
</evidence>
<reference evidence="5 6" key="1">
    <citation type="submission" date="2020-12" db="EMBL/GenBank/DDBJ databases">
        <title>Concerted genomic and epigenomic changes stabilize Arabidopsis allopolyploids.</title>
        <authorList>
            <person name="Chen Z."/>
        </authorList>
    </citation>
    <scope>NUCLEOTIDE SEQUENCE [LARGE SCALE GENOMIC DNA]</scope>
    <source>
        <strain evidence="5">As9502</strain>
        <tissue evidence="5">Leaf</tissue>
    </source>
</reference>
<proteinExistence type="predicted"/>
<feature type="domain" description="Gnk2-homologous" evidence="4">
    <location>
        <begin position="1509"/>
        <end position="1611"/>
    </location>
</feature>
<dbReference type="PANTHER" id="PTHR32411">
    <property type="entry name" value="CYSTEINE-RICH REPEAT SECRETORY PROTEIN 38-RELATED"/>
    <property type="match status" value="1"/>
</dbReference>
<name>A0A8T2BCL2_ARASU</name>
<keyword evidence="2" id="KW-0677">Repeat</keyword>
<feature type="domain" description="Gnk2-homologous" evidence="4">
    <location>
        <begin position="966"/>
        <end position="1075"/>
    </location>
</feature>
<gene>
    <name evidence="5" type="ORF">ISN44_As08g024470</name>
</gene>
<keyword evidence="6" id="KW-1185">Reference proteome</keyword>
<comment type="caution">
    <text evidence="5">The sequence shown here is derived from an EMBL/GenBank/DDBJ whole genome shotgun (WGS) entry which is preliminary data.</text>
</comment>
<evidence type="ECO:0000259" key="4">
    <source>
        <dbReference type="PROSITE" id="PS51473"/>
    </source>
</evidence>
<evidence type="ECO:0000313" key="5">
    <source>
        <dbReference type="EMBL" id="KAG7582894.1"/>
    </source>
</evidence>